<dbReference type="GeneID" id="27429675"/>
<dbReference type="OrthoDB" id="24785at10239"/>
<name>A0A161C710_9BBAC</name>
<evidence type="ECO:0000313" key="1">
    <source>
        <dbReference type="EMBL" id="AKR17415.1"/>
    </source>
</evidence>
<keyword evidence="2" id="KW-1185">Reference proteome</keyword>
<sequence length="100" mass="11579">MRARSRLHCSKSVMSKIDKIIHQKNLFVNLVSQLNRNKRLAIIPKIDVMYLKIDLYHNTGDEAVLNALYFYMVEVNSSLKQMLVVKELNTKFSNLPAIAE</sequence>
<dbReference type="RefSeq" id="YP_009249871.1">
    <property type="nucleotide sequence ID" value="NC_029996.1"/>
</dbReference>
<organism evidence="1 2">
    <name type="scientific">Mocis latipes granulovirus</name>
    <dbReference type="NCBI Taxonomy" id="2072024"/>
    <lineage>
        <taxon>Viruses</taxon>
        <taxon>Viruses incertae sedis</taxon>
        <taxon>Naldaviricetes</taxon>
        <taxon>Lefavirales</taxon>
        <taxon>Baculoviridae</taxon>
        <taxon>Betabaculovirus</taxon>
        <taxon>Betabaculovirus molatipedis</taxon>
    </lineage>
</organism>
<dbReference type="Proteomes" id="UP000202962">
    <property type="component" value="Segment"/>
</dbReference>
<accession>A0A161C710</accession>
<reference evidence="1 2" key="1">
    <citation type="submission" date="2015-03" db="EMBL/GenBank/DDBJ databases">
        <title>The complete genome sequence of Mocis sp. granulovirus.</title>
        <authorList>
            <person name="Ardisson-Araujo D.M.P."/>
            <person name="Melo F.L."/>
            <person name="Sosa-Gomez D.R."/>
            <person name="Ribeiro B.M."/>
        </authorList>
    </citation>
    <scope>NUCLEOTIDE SEQUENCE [LARGE SCALE GENOMIC DNA]</scope>
    <source>
        <strain evidence="1">Southern Brazil</strain>
    </source>
</reference>
<dbReference type="EMBL" id="KR011718">
    <property type="protein sequence ID" value="AKR17415.1"/>
    <property type="molecule type" value="Genomic_DNA"/>
</dbReference>
<dbReference type="KEGG" id="vg:27429675"/>
<evidence type="ECO:0000313" key="2">
    <source>
        <dbReference type="Proteomes" id="UP000202962"/>
    </source>
</evidence>
<protein>
    <submittedName>
        <fullName evidence="1">Uncharacterized protein</fullName>
    </submittedName>
</protein>
<proteinExistence type="predicted"/>